<feature type="region of interest" description="Disordered" evidence="3">
    <location>
        <begin position="326"/>
        <end position="381"/>
    </location>
</feature>
<feature type="domain" description="SKI-interacting protein SKIP SNW" evidence="5">
    <location>
        <begin position="172"/>
        <end position="332"/>
    </location>
</feature>
<evidence type="ECO:0000313" key="7">
    <source>
        <dbReference type="RefSeq" id="XP_028966470.1"/>
    </source>
</evidence>
<feature type="coiled-coil region" evidence="2">
    <location>
        <begin position="1195"/>
        <end position="1243"/>
    </location>
</feature>
<feature type="compositionally biased region" description="Basic and acidic residues" evidence="3">
    <location>
        <begin position="961"/>
        <end position="984"/>
    </location>
</feature>
<feature type="compositionally biased region" description="Basic and acidic residues" evidence="3">
    <location>
        <begin position="511"/>
        <end position="521"/>
    </location>
</feature>
<dbReference type="InterPro" id="IPR004015">
    <property type="entry name" value="SKI-int_prot_SKIP_SNW-dom"/>
</dbReference>
<evidence type="ECO:0000256" key="1">
    <source>
        <dbReference type="ARBA" id="ARBA00010197"/>
    </source>
</evidence>
<feature type="domain" description="RecF/RecN/SMC N-terminal" evidence="4">
    <location>
        <begin position="586"/>
        <end position="1585"/>
    </location>
</feature>
<evidence type="ECO:0000256" key="3">
    <source>
        <dbReference type="SAM" id="MobiDB-lite"/>
    </source>
</evidence>
<reference evidence="7" key="1">
    <citation type="submission" date="2025-08" db="UniProtKB">
        <authorList>
            <consortium name="RefSeq"/>
        </authorList>
    </citation>
    <scope>IDENTIFICATION</scope>
</reference>
<keyword evidence="2" id="KW-0175">Coiled coil</keyword>
<dbReference type="KEGG" id="goe:100901249"/>
<evidence type="ECO:0000259" key="5">
    <source>
        <dbReference type="Pfam" id="PF02731"/>
    </source>
</evidence>
<sequence>MTSLRLLLPAPTQSIYAVQSADEDINKNEKKDPYAHLPPYGERKGWIPRKLEDYGDGGAYPEIQTVQYPLDMGRKKEKSGNALALQVDAQGKVKYDALLKQGANKDKVVYSKLKDLLPYDLTAEDEEELKKPDEEEIAKITEETKRALEKLTHSKVTSAMPVRAAEKAAPAQYIRYTPAQQGPEFNSGAGQRIIRMIEAQKDPMEPPKYKINKKIPRGPPSPPPPVMHSPTRKVTVKEQQDWKIPPCVSNWKNAKGYTIPLDKRLAADGRGLQQQHINEKFSKLAEALFLADRKARESVEARAQLERKVAAKEKEKKEEHLRLMAQRARDQRAGIRNVEDDEDEGVKDRDALRQERHRERQRDRNIARAAPDKRNRLERERDRDISEKIALGLPSTSGARSTEVQFDQRLFNQSKGMDSGFGHEDDYNVYDKPWRKDKGISGQLYRPRGDRETAEDLETMIKTNRFVPDKEFEGTDRSESSKRRGPVEFERTAEVEEDPFGLDKFFNEAKKANKRRTESDSKAGSSNSSSKKRGNGEQQLANEFPKTAATAEEFRGISLRRTSSDADSSCATSISTNDYGDRIGTIEKVSVKNFMCHSQLEFSFVPQVNFIIGRNGSGKSAVLTAIMAGLGGKASVTNRGSKISSLVQNGRPSARIEVTLNNTGPEAFKAEIYGPSITVVRTIRAVGGSYEIRAHDRRVVSTKREELQNILDHMNIQVDNPIVVLNQETSRNFLQSKSAKDKYVFFLKATQLETVKANYEEAEENARLATNLFDTKRANLPQLEKDVKKYEGILKLLDEIVDSRTRLNLLKAELCWSRVVALEEEEREAVRNSDNAREQLREFVKKMESVSENLVVAKSESERYSAELSEIEGSRTTRTADLHKRKQAMDEAKRSFREIEDIEKSIKRSVRTLETDKVALENEIIRAKTNSDEEWRKEKERRLKKIVIVEEKLKSAQTQEARAKESEASVRESQKQKDGDMREAQMELRKIETDSQSLAYQIQNAKAAQKDAVNRFGARTADILREISQQRRFRVKPKGPIGSFISLKDDRWAYAVERHCSNSLRAYMVDNKDDAKLLKLIFDKYNQKDITIYTRKFSERRYQCAMATPTASSQNLTRVVDIKDTDVFNLLVDVHSINMVLLFDSVEAALTTLKRVDTVPKNCALAIDAEYNRVNPAPKYRIFSNDRNIQVHFLREAGKDKLSALEAELKSLREKKKASESQFQLVQREVASLEVEIRNATDRRTKFSLECAGLERQLRDLRDFEEPVAVNVTFLEDEVAALSRTIGEKTKELPAIKEKLQALVEEVREKNRALKQAEAVVKESEERINSLKIVLNKCADKIEKFKGYEIGLVYKKALLEATIKEKETELKSKSAKLASVLDATVKEFPQRIDTDRTENALQMEIETLQGQIASMERTQPDPERTRKTYRRLKEKFDTLSGELDNLKTYLKELGKLIKQRRDTFVKVRDLACFRVNTVFQSLMASENFIASLVFEHEERKLQIDVKETSQSVRQSQRDVRGLSGGERSFSTVCFICALWSSTDHTPLRVLDEFDIFMDMSKRRKSLQMLLEICQKQARCQFIFLTPLEMPNIDALKDGSVKIQMMPEPERGPIAAQ</sequence>
<evidence type="ECO:0000259" key="4">
    <source>
        <dbReference type="Pfam" id="PF02463"/>
    </source>
</evidence>
<feature type="region of interest" description="Disordered" evidence="3">
    <location>
        <begin position="429"/>
        <end position="494"/>
    </location>
</feature>
<dbReference type="SUPFAM" id="SSF52540">
    <property type="entry name" value="P-loop containing nucleoside triphosphate hydrolases"/>
    <property type="match status" value="1"/>
</dbReference>
<dbReference type="Pfam" id="PF02731">
    <property type="entry name" value="SKIP_SNW"/>
    <property type="match status" value="1"/>
</dbReference>
<name>A0AAJ7SDA7_9ACAR</name>
<dbReference type="Gene3D" id="1.10.287.1490">
    <property type="match status" value="1"/>
</dbReference>
<feature type="region of interest" description="Disordered" evidence="3">
    <location>
        <begin position="957"/>
        <end position="984"/>
    </location>
</feature>
<feature type="compositionally biased region" description="Basic and acidic residues" evidence="3">
    <location>
        <begin position="467"/>
        <end position="494"/>
    </location>
</feature>
<evidence type="ECO:0000313" key="6">
    <source>
        <dbReference type="Proteomes" id="UP000694867"/>
    </source>
</evidence>
<gene>
    <name evidence="7" type="primary">LOC100901249</name>
</gene>
<dbReference type="PANTHER" id="PTHR12096">
    <property type="entry name" value="NUCLEAR PROTEIN SKIP-RELATED"/>
    <property type="match status" value="1"/>
</dbReference>
<dbReference type="GO" id="GO:0000398">
    <property type="term" value="P:mRNA splicing, via spliceosome"/>
    <property type="evidence" value="ECO:0007669"/>
    <property type="project" value="InterPro"/>
</dbReference>
<dbReference type="Gene3D" id="3.40.50.300">
    <property type="entry name" value="P-loop containing nucleotide triphosphate hydrolases"/>
    <property type="match status" value="2"/>
</dbReference>
<organism evidence="6 7">
    <name type="scientific">Galendromus occidentalis</name>
    <name type="common">western predatory mite</name>
    <dbReference type="NCBI Taxonomy" id="34638"/>
    <lineage>
        <taxon>Eukaryota</taxon>
        <taxon>Metazoa</taxon>
        <taxon>Ecdysozoa</taxon>
        <taxon>Arthropoda</taxon>
        <taxon>Chelicerata</taxon>
        <taxon>Arachnida</taxon>
        <taxon>Acari</taxon>
        <taxon>Parasitiformes</taxon>
        <taxon>Mesostigmata</taxon>
        <taxon>Gamasina</taxon>
        <taxon>Phytoseioidea</taxon>
        <taxon>Phytoseiidae</taxon>
        <taxon>Typhlodrominae</taxon>
        <taxon>Galendromus</taxon>
    </lineage>
</organism>
<feature type="region of interest" description="Disordered" evidence="3">
    <location>
        <begin position="511"/>
        <end position="547"/>
    </location>
</feature>
<evidence type="ECO:0000256" key="2">
    <source>
        <dbReference type="SAM" id="Coils"/>
    </source>
</evidence>
<dbReference type="RefSeq" id="XP_028966470.1">
    <property type="nucleotide sequence ID" value="XM_029110637.1"/>
</dbReference>
<dbReference type="InterPro" id="IPR017862">
    <property type="entry name" value="SKI-int_prot_SKIP"/>
</dbReference>
<dbReference type="InterPro" id="IPR003395">
    <property type="entry name" value="RecF/RecN/SMC_N"/>
</dbReference>
<comment type="similarity">
    <text evidence="1">Belongs to the SNW family.</text>
</comment>
<keyword evidence="6" id="KW-1185">Reference proteome</keyword>
<feature type="coiled-coil region" evidence="2">
    <location>
        <begin position="885"/>
        <end position="930"/>
    </location>
</feature>
<dbReference type="GeneID" id="100901249"/>
<dbReference type="GO" id="GO:0005681">
    <property type="term" value="C:spliceosomal complex"/>
    <property type="evidence" value="ECO:0007669"/>
    <property type="project" value="InterPro"/>
</dbReference>
<feature type="coiled-coil region" evidence="2">
    <location>
        <begin position="1293"/>
        <end position="1418"/>
    </location>
</feature>
<protein>
    <submittedName>
        <fullName evidence="7">Structural maintenance of chromosomes protein 6</fullName>
    </submittedName>
</protein>
<feature type="compositionally biased region" description="Basic and acidic residues" evidence="3">
    <location>
        <begin position="346"/>
        <end position="381"/>
    </location>
</feature>
<proteinExistence type="inferred from homology"/>
<dbReference type="InterPro" id="IPR027417">
    <property type="entry name" value="P-loop_NTPase"/>
</dbReference>
<feature type="coiled-coil region" evidence="2">
    <location>
        <begin position="819"/>
        <end position="853"/>
    </location>
</feature>
<dbReference type="Pfam" id="PF02463">
    <property type="entry name" value="SMC_N"/>
    <property type="match status" value="1"/>
</dbReference>
<accession>A0AAJ7SDA7</accession>
<dbReference type="Proteomes" id="UP000694867">
    <property type="component" value="Unplaced"/>
</dbReference>